<protein>
    <recommendedName>
        <fullName evidence="2">chitin synthase</fullName>
        <ecNumber evidence="2">2.4.1.16</ecNumber>
    </recommendedName>
</protein>
<feature type="region of interest" description="Disordered" evidence="10">
    <location>
        <begin position="1"/>
        <end position="41"/>
    </location>
</feature>
<evidence type="ECO:0000256" key="7">
    <source>
        <dbReference type="ARBA" id="ARBA00022989"/>
    </source>
</evidence>
<dbReference type="SUPFAM" id="SSF53448">
    <property type="entry name" value="Nucleotide-diphospho-sugar transferases"/>
    <property type="match status" value="1"/>
</dbReference>
<dbReference type="PANTHER" id="PTHR22914">
    <property type="entry name" value="CHITIN SYNTHASE"/>
    <property type="match status" value="1"/>
</dbReference>
<dbReference type="CDD" id="cd04190">
    <property type="entry name" value="Chitin_synth_C"/>
    <property type="match status" value="1"/>
</dbReference>
<proteinExistence type="predicted"/>
<dbReference type="EC" id="2.4.1.16" evidence="2"/>
<organism evidence="13 14">
    <name type="scientific">Basidiobolus ranarum</name>
    <dbReference type="NCBI Taxonomy" id="34480"/>
    <lineage>
        <taxon>Eukaryota</taxon>
        <taxon>Fungi</taxon>
        <taxon>Fungi incertae sedis</taxon>
        <taxon>Zoopagomycota</taxon>
        <taxon>Entomophthoromycotina</taxon>
        <taxon>Basidiobolomycetes</taxon>
        <taxon>Basidiobolales</taxon>
        <taxon>Basidiobolaceae</taxon>
        <taxon>Basidiobolus</taxon>
    </lineage>
</organism>
<evidence type="ECO:0000313" key="14">
    <source>
        <dbReference type="Proteomes" id="UP001479436"/>
    </source>
</evidence>
<gene>
    <name evidence="13" type="ORF">K7432_013683</name>
</gene>
<dbReference type="PROSITE" id="PS51998">
    <property type="entry name" value="DEK_C"/>
    <property type="match status" value="1"/>
</dbReference>
<feature type="transmembrane region" description="Helical" evidence="11">
    <location>
        <begin position="136"/>
        <end position="158"/>
    </location>
</feature>
<keyword evidence="8 11" id="KW-0472">Membrane</keyword>
<evidence type="ECO:0000259" key="12">
    <source>
        <dbReference type="PROSITE" id="PS51998"/>
    </source>
</evidence>
<sequence>MKINNADPIESINEVTSPKPLEREIPSPAPNPVDNRSFYSAGDSYYSDDDFYERERESESVVGSDTFSPLSNTPHDTKKEFELMETNEPTKMSKPRKRWMCCTWSLTFWIPTFTLRICGRMKRPDVQIAWREKTALCIIILFICLFILFFIIFFGRLICPKQYVFSEAELARHTSAKSPFVSIRGEVFTIRDYSHFTVSSEDIIKKYAGREVGDILFPVQVSLVCDGYKPGGIDPAVVLENYTSHSDSQYHDFRYAVKGNNMWNFYQDNVMRILRAKHLEGQMAYPVQHVRDMANTGKYWAILDNMVYDLSKYTPYVQFPPNTKHREVDYQFMDPQLVNLFQVNKGIDVTKNFNELYAGNPELKQKMKVCLQNLFYKGVVDTRNSPQCKFSNYILLACTIFLGAVILFKFLAALQLGSRREPEEHDKFVICQVPCYTEGEESLKSTIDSLAQLKYDDKRKLLFIIADGMIVGGGNDKPTPLIVLDILGVDPEADPKPLPYKALGEGNQQLNMAKVYTGLYECSGHVVPYIVVVKVGKPSERSKPGNRGKRDSQLIIMNLFNKIHFDREMSPLELEVYHQIKNVIGVDPYFYEYILMVDSDTIVMPDSLNRMISCMLNDSKIMGLCGETELLNGKSSMVTMIQVYEYFISHHLAKAFESLFGSVTCLPGCFSMYRLRTPIKAQPLLIADCIVNEYSENKVDTLHKKNLLSLGEDRYLTTLMLKHFNYNKMTFTPDAKCKTNAPDEWSVLLSQRRRWINSTVHNLFELVYLPRLCGFCCFSMRFVVLLDLVSTLAMPIQCIYLGYLIYMVCTDTSNLPLTSLILLAAIYGLQVVLFLIKRQWQHIGWMIIYLLSLPIFSFYLPVYSFWHFDDFSWGNTRVVVGESGKAKHLPSDEKFDPRSIPLKKWSEYELEKWENSSHISDTKGSTRYTGSIHTLENRSRSQVSSLSRVDMPTRRSMSTLPRFGVPVDGYSSRDRSLSPVSVGYSVGHAGPPRLPMNPGAASDRAPSAHAYSTVGSIAEFRSPSRNISSSSLDMNNPFSSYYSRTSPPPAFTGEEYFNDGSINQVAYPASNPSTPGIPNIPNDQEILQEVRVILSTADLMSITKKQVRDELSHFFGVDLIVRKDYINNCIDMILQGQL</sequence>
<evidence type="ECO:0000256" key="1">
    <source>
        <dbReference type="ARBA" id="ARBA00004651"/>
    </source>
</evidence>
<keyword evidence="7 11" id="KW-1133">Transmembrane helix</keyword>
<dbReference type="SUPFAM" id="SSF109715">
    <property type="entry name" value="DEK C-terminal domain"/>
    <property type="match status" value="1"/>
</dbReference>
<comment type="subcellular location">
    <subcellularLocation>
        <location evidence="1">Cell membrane</location>
        <topology evidence="1">Multi-pass membrane protein</topology>
    </subcellularLocation>
</comment>
<evidence type="ECO:0000256" key="9">
    <source>
        <dbReference type="ARBA" id="ARBA00023180"/>
    </source>
</evidence>
<dbReference type="InterPro" id="IPR004835">
    <property type="entry name" value="Chitin_synth"/>
</dbReference>
<evidence type="ECO:0000256" key="4">
    <source>
        <dbReference type="ARBA" id="ARBA00022676"/>
    </source>
</evidence>
<dbReference type="Pfam" id="PF08766">
    <property type="entry name" value="DEK_C"/>
    <property type="match status" value="1"/>
</dbReference>
<dbReference type="InterPro" id="IPR036400">
    <property type="entry name" value="Cyt_B5-like_heme/steroid_sf"/>
</dbReference>
<name>A0ABR2WIU2_9FUNG</name>
<evidence type="ECO:0000256" key="5">
    <source>
        <dbReference type="ARBA" id="ARBA00022679"/>
    </source>
</evidence>
<evidence type="ECO:0000256" key="11">
    <source>
        <dbReference type="SAM" id="Phobius"/>
    </source>
</evidence>
<dbReference type="Proteomes" id="UP001479436">
    <property type="component" value="Unassembled WGS sequence"/>
</dbReference>
<feature type="transmembrane region" description="Helical" evidence="11">
    <location>
        <begin position="817"/>
        <end position="836"/>
    </location>
</feature>
<dbReference type="Gene3D" id="1.10.10.60">
    <property type="entry name" value="Homeodomain-like"/>
    <property type="match status" value="1"/>
</dbReference>
<evidence type="ECO:0000256" key="3">
    <source>
        <dbReference type="ARBA" id="ARBA00022475"/>
    </source>
</evidence>
<reference evidence="13 14" key="1">
    <citation type="submission" date="2023-04" db="EMBL/GenBank/DDBJ databases">
        <title>Genome of Basidiobolus ranarum AG-B5.</title>
        <authorList>
            <person name="Stajich J.E."/>
            <person name="Carter-House D."/>
            <person name="Gryganskyi A."/>
        </authorList>
    </citation>
    <scope>NUCLEOTIDE SEQUENCE [LARGE SCALE GENOMIC DNA]</scope>
    <source>
        <strain evidence="13 14">AG-B5</strain>
    </source>
</reference>
<evidence type="ECO:0000256" key="2">
    <source>
        <dbReference type="ARBA" id="ARBA00012543"/>
    </source>
</evidence>
<feature type="transmembrane region" description="Helical" evidence="11">
    <location>
        <begin position="782"/>
        <end position="805"/>
    </location>
</feature>
<keyword evidence="14" id="KW-1185">Reference proteome</keyword>
<keyword evidence="9" id="KW-0325">Glycoprotein</keyword>
<feature type="transmembrane region" description="Helical" evidence="11">
    <location>
        <begin position="393"/>
        <end position="412"/>
    </location>
</feature>
<dbReference type="SUPFAM" id="SSF55856">
    <property type="entry name" value="Cytochrome b5-like heme/steroid binding domain"/>
    <property type="match status" value="1"/>
</dbReference>
<evidence type="ECO:0000256" key="8">
    <source>
        <dbReference type="ARBA" id="ARBA00023136"/>
    </source>
</evidence>
<dbReference type="InterPro" id="IPR014876">
    <property type="entry name" value="DEK_C"/>
</dbReference>
<dbReference type="PANTHER" id="PTHR22914:SF13">
    <property type="entry name" value="CHITIN SYNTHASE"/>
    <property type="match status" value="1"/>
</dbReference>
<keyword evidence="5" id="KW-0808">Transferase</keyword>
<keyword evidence="6 11" id="KW-0812">Transmembrane</keyword>
<keyword evidence="3" id="KW-1003">Cell membrane</keyword>
<evidence type="ECO:0000256" key="6">
    <source>
        <dbReference type="ARBA" id="ARBA00022692"/>
    </source>
</evidence>
<evidence type="ECO:0000313" key="13">
    <source>
        <dbReference type="EMBL" id="KAK9761424.1"/>
    </source>
</evidence>
<evidence type="ECO:0000256" key="10">
    <source>
        <dbReference type="SAM" id="MobiDB-lite"/>
    </source>
</evidence>
<dbReference type="Pfam" id="PF03142">
    <property type="entry name" value="Chitin_synth_2"/>
    <property type="match status" value="1"/>
</dbReference>
<feature type="domain" description="DEK-C" evidence="12">
    <location>
        <begin position="1080"/>
        <end position="1135"/>
    </location>
</feature>
<accession>A0ABR2WIU2</accession>
<keyword evidence="4" id="KW-0328">Glycosyltransferase</keyword>
<dbReference type="EMBL" id="JASJQH010001394">
    <property type="protein sequence ID" value="KAK9761424.1"/>
    <property type="molecule type" value="Genomic_DNA"/>
</dbReference>
<feature type="region of interest" description="Disordered" evidence="10">
    <location>
        <begin position="57"/>
        <end position="80"/>
    </location>
</feature>
<comment type="caution">
    <text evidence="13">The sequence shown here is derived from an EMBL/GenBank/DDBJ whole genome shotgun (WGS) entry which is preliminary data.</text>
</comment>
<feature type="transmembrane region" description="Helical" evidence="11">
    <location>
        <begin position="843"/>
        <end position="866"/>
    </location>
</feature>
<dbReference type="InterPro" id="IPR029044">
    <property type="entry name" value="Nucleotide-diphossugar_trans"/>
</dbReference>
<feature type="compositionally biased region" description="Polar residues" evidence="10">
    <location>
        <begin position="63"/>
        <end position="74"/>
    </location>
</feature>